<evidence type="ECO:0000256" key="1">
    <source>
        <dbReference type="ARBA" id="ARBA00006773"/>
    </source>
</evidence>
<dbReference type="GO" id="GO:0006146">
    <property type="term" value="P:adenine catabolic process"/>
    <property type="evidence" value="ECO:0007669"/>
    <property type="project" value="InterPro"/>
</dbReference>
<evidence type="ECO:0000256" key="4">
    <source>
        <dbReference type="ARBA" id="ARBA00023211"/>
    </source>
</evidence>
<dbReference type="PATRIC" id="fig|1114972.6.peg.1178"/>
<dbReference type="Gene3D" id="3.20.20.140">
    <property type="entry name" value="Metal-dependent hydrolases"/>
    <property type="match status" value="1"/>
</dbReference>
<dbReference type="OrthoDB" id="9775607at2"/>
<dbReference type="InterPro" id="IPR006680">
    <property type="entry name" value="Amidohydro-rel"/>
</dbReference>
<evidence type="ECO:0000256" key="5">
    <source>
        <dbReference type="ARBA" id="ARBA00047720"/>
    </source>
</evidence>
<dbReference type="InterPro" id="IPR006679">
    <property type="entry name" value="Adenine_deam"/>
</dbReference>
<dbReference type="Gene3D" id="2.30.40.10">
    <property type="entry name" value="Urease, subunit C, domain 1"/>
    <property type="match status" value="1"/>
</dbReference>
<dbReference type="GO" id="GO:0000034">
    <property type="term" value="F:adenine deaminase activity"/>
    <property type="evidence" value="ECO:0007669"/>
    <property type="project" value="UniProtKB-UniRule"/>
</dbReference>
<name>A0A0R1RSR2_9LACO</name>
<protein>
    <recommendedName>
        <fullName evidence="2 6">Adenine deaminase</fullName>
        <shortName evidence="6">Adenase</shortName>
        <shortName evidence="6">Adenine aminase</shortName>
        <ecNumber evidence="2 6">3.5.4.2</ecNumber>
    </recommendedName>
</protein>
<dbReference type="Pfam" id="PF01979">
    <property type="entry name" value="Amidohydro_1"/>
    <property type="match status" value="1"/>
</dbReference>
<dbReference type="InterPro" id="IPR026912">
    <property type="entry name" value="Adenine_deam_C"/>
</dbReference>
<dbReference type="eggNOG" id="COG1001">
    <property type="taxonomic scope" value="Bacteria"/>
</dbReference>
<evidence type="ECO:0000313" key="9">
    <source>
        <dbReference type="EMBL" id="KRL56869.1"/>
    </source>
</evidence>
<dbReference type="SUPFAM" id="SSF51556">
    <property type="entry name" value="Metallo-dependent hydrolases"/>
    <property type="match status" value="1"/>
</dbReference>
<dbReference type="SUPFAM" id="SSF51338">
    <property type="entry name" value="Composite domain of metallo-dependent hydrolases"/>
    <property type="match status" value="1"/>
</dbReference>
<comment type="cofactor">
    <cofactor evidence="6">
        <name>Mn(2+)</name>
        <dbReference type="ChEBI" id="CHEBI:29035"/>
    </cofactor>
</comment>
<sequence>MTNVDLLIKNARVYNSYTKTFNNVDVTVKGGNFYWIGVDLPDIVAERTIDLKGFSIIPGLVDAHMHIESSMATPTNFGRTAVKFGTTTVIADAHEIANVAGIKGLSEFMRQPSCISVFYAIPSSVPSTTPAMETTGGIIGLDEVATLLNDPKIICLGEAMNFKGITSQPQSLIRKIIKKCRNIRPTMPLEGHAPKVSGKDLADFINSGITSDHTFQTSSSLIEKITNGMFIEIQQKSLSAEIVKTIIEHQFYEHVALVTDDVMADDLRSGHLNRLVEQTIKFGMAPEEAIYLATYTPARRMGLWDRGAIAPGRIADFVVLSDVDNFVIEDVFLHGNAVADIVAPDANEGSSFDSTITDSVHVPVLTESDLLIKTATQRDEVVVNTVQISATGTFTKRGQVSLSVINGQVQWQEHNLSLLMVQNRYSGHGELAFGFVENGVKGRGAIGATWAHDHHNLMIMGTDIPSMLAVHQQLVDDHGGYVVAENGLITANTSLPIGGIISSEPIDELGEKLATVRQAMRQLGYQNSNEIMSFSTLSLLVSPAIKISDKGLFDVKTQQPIPMFVK</sequence>
<evidence type="ECO:0000256" key="3">
    <source>
        <dbReference type="ARBA" id="ARBA00022801"/>
    </source>
</evidence>
<dbReference type="RefSeq" id="WP_017262459.1">
    <property type="nucleotide sequence ID" value="NZ_AUAW01000004.1"/>
</dbReference>
<comment type="caution">
    <text evidence="9">The sequence shown here is derived from an EMBL/GenBank/DDBJ whole genome shotgun (WGS) entry which is preliminary data.</text>
</comment>
<dbReference type="PANTHER" id="PTHR11113">
    <property type="entry name" value="N-ACETYLGLUCOSAMINE-6-PHOSPHATE DEACETYLASE"/>
    <property type="match status" value="1"/>
</dbReference>
<gene>
    <name evidence="6" type="primary">ade</name>
    <name evidence="9" type="ORF">FD35_GL001163</name>
</gene>
<keyword evidence="10" id="KW-1185">Reference proteome</keyword>
<dbReference type="InterPro" id="IPR032466">
    <property type="entry name" value="Metal_Hydrolase"/>
</dbReference>
<dbReference type="HAMAP" id="MF_01518">
    <property type="entry name" value="Adenine_deamin"/>
    <property type="match status" value="1"/>
</dbReference>
<evidence type="ECO:0000259" key="8">
    <source>
        <dbReference type="Pfam" id="PF13382"/>
    </source>
</evidence>
<dbReference type="EC" id="3.5.4.2" evidence="2 6"/>
<dbReference type="InterPro" id="IPR011059">
    <property type="entry name" value="Metal-dep_hydrolase_composite"/>
</dbReference>
<dbReference type="STRING" id="1114972.FD35_GL001163"/>
<evidence type="ECO:0000313" key="10">
    <source>
        <dbReference type="Proteomes" id="UP000051999"/>
    </source>
</evidence>
<keyword evidence="3 6" id="KW-0378">Hydrolase</keyword>
<proteinExistence type="inferred from homology"/>
<organism evidence="9 10">
    <name type="scientific">Furfurilactobacillus rossiae DSM 15814</name>
    <dbReference type="NCBI Taxonomy" id="1114972"/>
    <lineage>
        <taxon>Bacteria</taxon>
        <taxon>Bacillati</taxon>
        <taxon>Bacillota</taxon>
        <taxon>Bacilli</taxon>
        <taxon>Lactobacillales</taxon>
        <taxon>Lactobacillaceae</taxon>
        <taxon>Furfurilactobacillus</taxon>
    </lineage>
</organism>
<dbReference type="EMBL" id="AZFF01000002">
    <property type="protein sequence ID" value="KRL56869.1"/>
    <property type="molecule type" value="Genomic_DNA"/>
</dbReference>
<dbReference type="AlphaFoldDB" id="A0A0R1RSR2"/>
<dbReference type="Proteomes" id="UP000051999">
    <property type="component" value="Unassembled WGS sequence"/>
</dbReference>
<dbReference type="PANTHER" id="PTHR11113:SF2">
    <property type="entry name" value="ADENINE DEAMINASE"/>
    <property type="match status" value="1"/>
</dbReference>
<feature type="domain" description="Amidohydrolase-related" evidence="7">
    <location>
        <begin position="56"/>
        <end position="338"/>
    </location>
</feature>
<keyword evidence="4 6" id="KW-0464">Manganese</keyword>
<comment type="catalytic activity">
    <reaction evidence="5 6">
        <text>adenine + H2O + H(+) = hypoxanthine + NH4(+)</text>
        <dbReference type="Rhea" id="RHEA:23688"/>
        <dbReference type="ChEBI" id="CHEBI:15377"/>
        <dbReference type="ChEBI" id="CHEBI:15378"/>
        <dbReference type="ChEBI" id="CHEBI:16708"/>
        <dbReference type="ChEBI" id="CHEBI:17368"/>
        <dbReference type="ChEBI" id="CHEBI:28938"/>
        <dbReference type="EC" id="3.5.4.2"/>
    </reaction>
</comment>
<evidence type="ECO:0000256" key="6">
    <source>
        <dbReference type="HAMAP-Rule" id="MF_01518"/>
    </source>
</evidence>
<reference evidence="9 10" key="1">
    <citation type="journal article" date="2015" name="Genome Announc.">
        <title>Expanding the biotechnology potential of lactobacilli through comparative genomics of 213 strains and associated genera.</title>
        <authorList>
            <person name="Sun Z."/>
            <person name="Harris H.M."/>
            <person name="McCann A."/>
            <person name="Guo C."/>
            <person name="Argimon S."/>
            <person name="Zhang W."/>
            <person name="Yang X."/>
            <person name="Jeffery I.B."/>
            <person name="Cooney J.C."/>
            <person name="Kagawa T.F."/>
            <person name="Liu W."/>
            <person name="Song Y."/>
            <person name="Salvetti E."/>
            <person name="Wrobel A."/>
            <person name="Rasinkangas P."/>
            <person name="Parkhill J."/>
            <person name="Rea M.C."/>
            <person name="O'Sullivan O."/>
            <person name="Ritari J."/>
            <person name="Douillard F.P."/>
            <person name="Paul Ross R."/>
            <person name="Yang R."/>
            <person name="Briner A.E."/>
            <person name="Felis G.E."/>
            <person name="de Vos W.M."/>
            <person name="Barrangou R."/>
            <person name="Klaenhammer T.R."/>
            <person name="Caufield P.W."/>
            <person name="Cui Y."/>
            <person name="Zhang H."/>
            <person name="O'Toole P.W."/>
        </authorList>
    </citation>
    <scope>NUCLEOTIDE SEQUENCE [LARGE SCALE GENOMIC DNA]</scope>
    <source>
        <strain evidence="9 10">DSM 15814</strain>
    </source>
</reference>
<dbReference type="Pfam" id="PF13382">
    <property type="entry name" value="Adenine_deam_C"/>
    <property type="match status" value="1"/>
</dbReference>
<feature type="domain" description="Adenine deaminase C-terminal" evidence="8">
    <location>
        <begin position="393"/>
        <end position="558"/>
    </location>
</feature>
<comment type="similarity">
    <text evidence="1 6">Belongs to the metallo-dependent hydrolases superfamily. Adenine deaminase family.</text>
</comment>
<evidence type="ECO:0000256" key="2">
    <source>
        <dbReference type="ARBA" id="ARBA00012782"/>
    </source>
</evidence>
<accession>A0A0R1RSR2</accession>
<evidence type="ECO:0000259" key="7">
    <source>
        <dbReference type="Pfam" id="PF01979"/>
    </source>
</evidence>